<reference evidence="2 3" key="1">
    <citation type="submission" date="2018-12" db="EMBL/GenBank/DDBJ databases">
        <title>Genome analysis provides insights into bioremediation potentialities of Halogeometricum borinquense strain N11.</title>
        <authorList>
            <person name="Najjari A."/>
            <person name="Youssef N."/>
            <person name="Fhoula I."/>
            <person name="Ben Dhia O."/>
            <person name="Mahjoubi M."/>
            <person name="Ouzari H.I."/>
            <person name="Cherif A."/>
        </authorList>
    </citation>
    <scope>NUCLEOTIDE SEQUENCE [LARGE SCALE GENOMIC DNA]</scope>
    <source>
        <strain evidence="2 3">N11</strain>
    </source>
</reference>
<dbReference type="PANTHER" id="PTHR40042:SF1">
    <property type="entry name" value="DUF1405 DOMAIN-CONTAINING PROTEIN"/>
    <property type="match status" value="1"/>
</dbReference>
<dbReference type="RefSeq" id="WP_006055090.1">
    <property type="nucleotide sequence ID" value="NZ_RZHH01000002.1"/>
</dbReference>
<dbReference type="PANTHER" id="PTHR40042">
    <property type="entry name" value="HYPOTHETICAL MEMBRANE SPANNING PROTEIN"/>
    <property type="match status" value="1"/>
</dbReference>
<feature type="transmembrane region" description="Helical" evidence="1">
    <location>
        <begin position="87"/>
        <end position="110"/>
    </location>
</feature>
<feature type="transmembrane region" description="Helical" evidence="1">
    <location>
        <begin position="182"/>
        <end position="203"/>
    </location>
</feature>
<gene>
    <name evidence="2" type="ORF">ELS19_12270</name>
</gene>
<keyword evidence="1" id="KW-1133">Transmembrane helix</keyword>
<dbReference type="Pfam" id="PF07187">
    <property type="entry name" value="DUF1405"/>
    <property type="match status" value="1"/>
</dbReference>
<dbReference type="InterPro" id="IPR009845">
    <property type="entry name" value="DUF1405"/>
</dbReference>
<dbReference type="OMA" id="TAFGFWY"/>
<organism evidence="2 3">
    <name type="scientific">Halogeometricum borinquense</name>
    <dbReference type="NCBI Taxonomy" id="60847"/>
    <lineage>
        <taxon>Archaea</taxon>
        <taxon>Methanobacteriati</taxon>
        <taxon>Methanobacteriota</taxon>
        <taxon>Stenosarchaea group</taxon>
        <taxon>Halobacteria</taxon>
        <taxon>Halobacteriales</taxon>
        <taxon>Haloferacaceae</taxon>
        <taxon>Halogeometricum</taxon>
    </lineage>
</organism>
<dbReference type="GeneID" id="9992563"/>
<accession>A0A482TCT0</accession>
<feature type="transmembrane region" description="Helical" evidence="1">
    <location>
        <begin position="122"/>
        <end position="141"/>
    </location>
</feature>
<keyword evidence="1" id="KW-0472">Membrane</keyword>
<evidence type="ECO:0000313" key="3">
    <source>
        <dbReference type="Proteomes" id="UP000294028"/>
    </source>
</evidence>
<dbReference type="AlphaFoldDB" id="A0A482TCT0"/>
<proteinExistence type="predicted"/>
<evidence type="ECO:0000256" key="1">
    <source>
        <dbReference type="SAM" id="Phobius"/>
    </source>
</evidence>
<feature type="transmembrane region" description="Helical" evidence="1">
    <location>
        <begin position="223"/>
        <end position="243"/>
    </location>
</feature>
<sequence>MATSTGIRRLVDEARRLADDDGLPPADQLPWWLAPLPEWLENVGLNLVWTVVAINLVGTVFGFWYYGFHPLPLSDPLIVWQFASEPVVMWPFVPDSPMATLFIAGAFALWRLDRTNEYVNALAFFGCWKLGLWTPFVLTAFSDAFLDQTALPMYLFLFFSHLAMVVEAFVLHRISDFPVRAVAVAIVWYGFNDVVDYFIPIVGDPHHTSIPLADGVIVGGSSVLQIAAAGAIVLTLVATFFSLTTRVKKLESGSIPRQTE</sequence>
<keyword evidence="1" id="KW-0812">Transmembrane</keyword>
<evidence type="ECO:0000313" key="2">
    <source>
        <dbReference type="EMBL" id="RYJ14647.1"/>
    </source>
</evidence>
<feature type="transmembrane region" description="Helical" evidence="1">
    <location>
        <begin position="47"/>
        <end position="67"/>
    </location>
</feature>
<dbReference type="EMBL" id="RZHH01000002">
    <property type="protein sequence ID" value="RYJ14647.1"/>
    <property type="molecule type" value="Genomic_DNA"/>
</dbReference>
<name>A0A482TCT0_9EURY</name>
<dbReference type="Proteomes" id="UP000294028">
    <property type="component" value="Unassembled WGS sequence"/>
</dbReference>
<comment type="caution">
    <text evidence="2">The sequence shown here is derived from an EMBL/GenBank/DDBJ whole genome shotgun (WGS) entry which is preliminary data.</text>
</comment>
<protein>
    <submittedName>
        <fullName evidence="2">DUF1405 domain-containing protein</fullName>
    </submittedName>
</protein>
<feature type="transmembrane region" description="Helical" evidence="1">
    <location>
        <begin position="153"/>
        <end position="170"/>
    </location>
</feature>